<evidence type="ECO:0000313" key="3">
    <source>
        <dbReference type="Proteomes" id="UP001438112"/>
    </source>
</evidence>
<dbReference type="Gene3D" id="3.30.200.20">
    <property type="entry name" value="Phosphorylase Kinase, domain 1"/>
    <property type="match status" value="1"/>
</dbReference>
<dbReference type="EMBL" id="BAABVV010000037">
    <property type="protein sequence ID" value="GAA6114628.1"/>
    <property type="molecule type" value="Genomic_DNA"/>
</dbReference>
<protein>
    <submittedName>
        <fullName evidence="2">Fructosamine kinase family protein</fullName>
    </submittedName>
</protein>
<dbReference type="Pfam" id="PF03881">
    <property type="entry name" value="Fructosamin_kin"/>
    <property type="match status" value="1"/>
</dbReference>
<organism evidence="2 3">
    <name type="scientific">Apilactobacillus apinorum</name>
    <dbReference type="NCBI Taxonomy" id="1218495"/>
    <lineage>
        <taxon>Bacteria</taxon>
        <taxon>Bacillati</taxon>
        <taxon>Bacillota</taxon>
        <taxon>Bacilli</taxon>
        <taxon>Lactobacillales</taxon>
        <taxon>Lactobacillaceae</taxon>
        <taxon>Apilactobacillus</taxon>
    </lineage>
</organism>
<dbReference type="PIRSF" id="PIRSF006221">
    <property type="entry name" value="Ketosamine-3-kinase"/>
    <property type="match status" value="1"/>
</dbReference>
<proteinExistence type="inferred from homology"/>
<dbReference type="GO" id="GO:0016301">
    <property type="term" value="F:kinase activity"/>
    <property type="evidence" value="ECO:0007669"/>
    <property type="project" value="UniProtKB-KW"/>
</dbReference>
<sequence length="281" mass="32293">MGKLSNAWLEQLPFKNVSEISSVSGGDINDSYSIVADDKEYFMKVQPNRGKQFFEHEVEGINKLNQRCLTPQIITYGEINGDGYLIQNWLDLSPIGDQNKLGKLLANVHKDIGPNYGLDHNFDLGKIPKNNHWQDNWSSFFINQRLSSLIQMAMDKGLINSNEIDKFNNVIDSFKFDMKNHDSAPSLLHGDLWSGNFSFVEGEPILIDPDVFYGDREFDIGVSTVFGGFNSDFYESYNQSFPLDEGWQRRIKYYQLYYLTAHLVMFGQMYLPSVNSILDQF</sequence>
<comment type="caution">
    <text evidence="2">The sequence shown here is derived from an EMBL/GenBank/DDBJ whole genome shotgun (WGS) entry which is preliminary data.</text>
</comment>
<dbReference type="RefSeq" id="WP_353318190.1">
    <property type="nucleotide sequence ID" value="NZ_BAABVV010000037.1"/>
</dbReference>
<evidence type="ECO:0000256" key="1">
    <source>
        <dbReference type="PIRNR" id="PIRNR006221"/>
    </source>
</evidence>
<evidence type="ECO:0000313" key="2">
    <source>
        <dbReference type="EMBL" id="GAA6114628.1"/>
    </source>
</evidence>
<keyword evidence="1" id="KW-0808">Transferase</keyword>
<name>A0ABP9ZIM5_9LACO</name>
<dbReference type="InterPro" id="IPR011009">
    <property type="entry name" value="Kinase-like_dom_sf"/>
</dbReference>
<comment type="similarity">
    <text evidence="1">Belongs to the fructosamine kinase family.</text>
</comment>
<dbReference type="Proteomes" id="UP001438112">
    <property type="component" value="Unassembled WGS sequence"/>
</dbReference>
<dbReference type="InterPro" id="IPR016477">
    <property type="entry name" value="Fructo-/Ketosamine-3-kinase"/>
</dbReference>
<reference evidence="2 3" key="1">
    <citation type="submission" date="2024-03" db="EMBL/GenBank/DDBJ databases">
        <title>Inconsistent identification of Apilactobacillus kunkeei-related strains obtained by well-developed overall genome related indices.</title>
        <authorList>
            <person name="Maeno S."/>
            <person name="Endo A."/>
        </authorList>
    </citation>
    <scope>NUCLEOTIDE SEQUENCE [LARGE SCALE GENOMIC DNA]</scope>
    <source>
        <strain evidence="2 3">20H-10</strain>
    </source>
</reference>
<dbReference type="Gene3D" id="3.90.1200.10">
    <property type="match status" value="1"/>
</dbReference>
<keyword evidence="1 2" id="KW-0418">Kinase</keyword>
<dbReference type="SUPFAM" id="SSF56112">
    <property type="entry name" value="Protein kinase-like (PK-like)"/>
    <property type="match status" value="1"/>
</dbReference>
<accession>A0ABP9ZIM5</accession>
<gene>
    <name evidence="2" type="ORF">AP20H10_09910</name>
</gene>
<keyword evidence="3" id="KW-1185">Reference proteome</keyword>
<dbReference type="PANTHER" id="PTHR12149">
    <property type="entry name" value="FRUCTOSAMINE 3 KINASE-RELATED PROTEIN"/>
    <property type="match status" value="1"/>
</dbReference>
<dbReference type="PANTHER" id="PTHR12149:SF8">
    <property type="entry name" value="PROTEIN-RIBULOSAMINE 3-KINASE"/>
    <property type="match status" value="1"/>
</dbReference>